<dbReference type="PROSITE" id="PS50888">
    <property type="entry name" value="BHLH"/>
    <property type="match status" value="1"/>
</dbReference>
<feature type="domain" description="Orange" evidence="11">
    <location>
        <begin position="190"/>
        <end position="226"/>
    </location>
</feature>
<dbReference type="InterPro" id="IPR050370">
    <property type="entry name" value="HES_HEY"/>
</dbReference>
<dbReference type="Pfam" id="PF00010">
    <property type="entry name" value="HLH"/>
    <property type="match status" value="1"/>
</dbReference>
<dbReference type="GO" id="GO:0006355">
    <property type="term" value="P:regulation of DNA-templated transcription"/>
    <property type="evidence" value="ECO:0007669"/>
    <property type="project" value="InterPro"/>
</dbReference>
<dbReference type="SUPFAM" id="SSF47459">
    <property type="entry name" value="HLH, helix-loop-helix DNA-binding domain"/>
    <property type="match status" value="1"/>
</dbReference>
<sequence>MCVRFALNIRDRDRDSDCGGERQGWGGGVAPDLPISGCGVGTRAEPNAQHSLLNRPVAYRSSHKWCKSAEEFAAICGTQTQAMIHLGDGRTHATTTASTADDVMSTSTPTTCHLQSRKKRRGMIEKRRRDRINNSLLELRRLVPAAFEKQGSTKLEKAEILQMTVDHLRGLHSKGFDTFSFDPQKFATDYHSIGFRECTAEVARYMVAVEGLDLQDPLRLRLMSHLQCYSAQRELSLKSNVSASGWNPSAFTTPMYPSLPSTQSTGMSSLSSLSSDSVPLHGTAAVSSQYTPNGSHFHQSLIDSSISGSQMMGHSSTYKTSTSMPSTSSAMPIGYQTSSSSSMTPMSSTNAHNLYNPYLSSAYMSASAGNGSGLMSQHNSKNRNDFQIEILFYTHFVSEFKAPGIE</sequence>
<evidence type="ECO:0000313" key="13">
    <source>
        <dbReference type="Proteomes" id="UP000728032"/>
    </source>
</evidence>
<evidence type="ECO:0008006" key="14">
    <source>
        <dbReference type="Google" id="ProtNLM"/>
    </source>
</evidence>
<evidence type="ECO:0000256" key="9">
    <source>
        <dbReference type="ARBA" id="ARBA00038262"/>
    </source>
</evidence>
<dbReference type="InterPro" id="IPR003650">
    <property type="entry name" value="Orange_dom"/>
</dbReference>
<dbReference type="AlphaFoldDB" id="A0A7R9M5T7"/>
<keyword evidence="13" id="KW-1185">Reference proteome</keyword>
<organism evidence="12">
    <name type="scientific">Oppiella nova</name>
    <dbReference type="NCBI Taxonomy" id="334625"/>
    <lineage>
        <taxon>Eukaryota</taxon>
        <taxon>Metazoa</taxon>
        <taxon>Ecdysozoa</taxon>
        <taxon>Arthropoda</taxon>
        <taxon>Chelicerata</taxon>
        <taxon>Arachnida</taxon>
        <taxon>Acari</taxon>
        <taxon>Acariformes</taxon>
        <taxon>Sarcoptiformes</taxon>
        <taxon>Oribatida</taxon>
        <taxon>Brachypylina</taxon>
        <taxon>Oppioidea</taxon>
        <taxon>Oppiidae</taxon>
        <taxon>Oppiella</taxon>
    </lineage>
</organism>
<dbReference type="SMART" id="SM00353">
    <property type="entry name" value="HLH"/>
    <property type="match status" value="1"/>
</dbReference>
<evidence type="ECO:0000256" key="7">
    <source>
        <dbReference type="ARBA" id="ARBA00023163"/>
    </source>
</evidence>
<dbReference type="SMART" id="SM00511">
    <property type="entry name" value="ORANGE"/>
    <property type="match status" value="1"/>
</dbReference>
<evidence type="ECO:0000256" key="2">
    <source>
        <dbReference type="ARBA" id="ARBA00022473"/>
    </source>
</evidence>
<dbReference type="InterPro" id="IPR011598">
    <property type="entry name" value="bHLH_dom"/>
</dbReference>
<feature type="domain" description="BHLH" evidence="10">
    <location>
        <begin position="116"/>
        <end position="171"/>
    </location>
</feature>
<dbReference type="CDD" id="cd11407">
    <property type="entry name" value="bHLH-O_HERP"/>
    <property type="match status" value="1"/>
</dbReference>
<evidence type="ECO:0000256" key="4">
    <source>
        <dbReference type="ARBA" id="ARBA00022976"/>
    </source>
</evidence>
<dbReference type="GO" id="GO:0032502">
    <property type="term" value="P:developmental process"/>
    <property type="evidence" value="ECO:0007669"/>
    <property type="project" value="UniProtKB-ARBA"/>
</dbReference>
<keyword evidence="6" id="KW-0238">DNA-binding</keyword>
<dbReference type="Gene3D" id="6.10.250.980">
    <property type="match status" value="1"/>
</dbReference>
<evidence type="ECO:0000256" key="1">
    <source>
        <dbReference type="ARBA" id="ARBA00004123"/>
    </source>
</evidence>
<evidence type="ECO:0000259" key="10">
    <source>
        <dbReference type="PROSITE" id="PS50888"/>
    </source>
</evidence>
<comment type="subcellular location">
    <subcellularLocation>
        <location evidence="1">Nucleus</location>
    </subcellularLocation>
</comment>
<accession>A0A7R9M5T7</accession>
<dbReference type="GO" id="GO:0007219">
    <property type="term" value="P:Notch signaling pathway"/>
    <property type="evidence" value="ECO:0007669"/>
    <property type="project" value="UniProtKB-KW"/>
</dbReference>
<keyword evidence="2" id="KW-0217">Developmental protein</keyword>
<dbReference type="EMBL" id="OC922214">
    <property type="protein sequence ID" value="CAD7654006.1"/>
    <property type="molecule type" value="Genomic_DNA"/>
</dbReference>
<keyword evidence="5" id="KW-0805">Transcription regulation</keyword>
<dbReference type="GO" id="GO:0005634">
    <property type="term" value="C:nucleus"/>
    <property type="evidence" value="ECO:0007669"/>
    <property type="project" value="UniProtKB-SubCell"/>
</dbReference>
<keyword evidence="4" id="KW-0914">Notch signaling pathway</keyword>
<proteinExistence type="inferred from homology"/>
<name>A0A7R9M5T7_9ACAR</name>
<evidence type="ECO:0000259" key="11">
    <source>
        <dbReference type="PROSITE" id="PS51054"/>
    </source>
</evidence>
<evidence type="ECO:0000256" key="5">
    <source>
        <dbReference type="ARBA" id="ARBA00023015"/>
    </source>
</evidence>
<dbReference type="OrthoDB" id="6371181at2759"/>
<keyword evidence="3" id="KW-0678">Repressor</keyword>
<evidence type="ECO:0000256" key="8">
    <source>
        <dbReference type="ARBA" id="ARBA00023242"/>
    </source>
</evidence>
<evidence type="ECO:0000313" key="12">
    <source>
        <dbReference type="EMBL" id="CAD7654006.1"/>
    </source>
</evidence>
<evidence type="ECO:0000256" key="3">
    <source>
        <dbReference type="ARBA" id="ARBA00022491"/>
    </source>
</evidence>
<dbReference type="InterPro" id="IPR036638">
    <property type="entry name" value="HLH_DNA-bd_sf"/>
</dbReference>
<reference evidence="12" key="1">
    <citation type="submission" date="2020-11" db="EMBL/GenBank/DDBJ databases">
        <authorList>
            <person name="Tran Van P."/>
        </authorList>
    </citation>
    <scope>NUCLEOTIDE SEQUENCE</scope>
</reference>
<dbReference type="PANTHER" id="PTHR10985">
    <property type="entry name" value="BASIC HELIX-LOOP-HELIX TRANSCRIPTION FACTOR, HES-RELATED"/>
    <property type="match status" value="1"/>
</dbReference>
<dbReference type="Gene3D" id="4.10.280.10">
    <property type="entry name" value="Helix-loop-helix DNA-binding domain"/>
    <property type="match status" value="1"/>
</dbReference>
<keyword evidence="8" id="KW-0539">Nucleus</keyword>
<evidence type="ECO:0000256" key="6">
    <source>
        <dbReference type="ARBA" id="ARBA00023125"/>
    </source>
</evidence>
<dbReference type="GO" id="GO:0046983">
    <property type="term" value="F:protein dimerization activity"/>
    <property type="evidence" value="ECO:0007669"/>
    <property type="project" value="InterPro"/>
</dbReference>
<keyword evidence="7" id="KW-0804">Transcription</keyword>
<dbReference type="Proteomes" id="UP000728032">
    <property type="component" value="Unassembled WGS sequence"/>
</dbReference>
<dbReference type="GO" id="GO:0003677">
    <property type="term" value="F:DNA binding"/>
    <property type="evidence" value="ECO:0007669"/>
    <property type="project" value="UniProtKB-KW"/>
</dbReference>
<comment type="similarity">
    <text evidence="9">Belongs to the HEY family.</text>
</comment>
<dbReference type="PROSITE" id="PS51054">
    <property type="entry name" value="ORANGE"/>
    <property type="match status" value="1"/>
</dbReference>
<dbReference type="EMBL" id="CAJPVJ010007389">
    <property type="protein sequence ID" value="CAG2171193.1"/>
    <property type="molecule type" value="Genomic_DNA"/>
</dbReference>
<dbReference type="SUPFAM" id="SSF158457">
    <property type="entry name" value="Orange domain-like"/>
    <property type="match status" value="1"/>
</dbReference>
<dbReference type="Pfam" id="PF07527">
    <property type="entry name" value="Hairy_orange"/>
    <property type="match status" value="1"/>
</dbReference>
<gene>
    <name evidence="12" type="ORF">ONB1V03_LOCUS10656</name>
</gene>
<protein>
    <recommendedName>
        <fullName evidence="14">Hairy/enhancer-of-split related with YRPW motif protein</fullName>
    </recommendedName>
</protein>
<dbReference type="FunFam" id="4.10.280.10:FF:000012">
    <property type="entry name" value="hairy/enhancer-of-split related with YRPW motif protein 1"/>
    <property type="match status" value="1"/>
</dbReference>